<dbReference type="FunFam" id="1.25.40.10:FF:000034">
    <property type="entry name" value="Peroxisomal biogenesis factor 5 isoform 1"/>
    <property type="match status" value="1"/>
</dbReference>
<dbReference type="GO" id="GO:0005052">
    <property type="term" value="F:peroxisome matrix targeting signal-1 binding"/>
    <property type="evidence" value="ECO:0007669"/>
    <property type="project" value="TreeGrafter"/>
</dbReference>
<dbReference type="PANTHER" id="PTHR10130:SF2">
    <property type="entry name" value="PEROXISOMAL TARGETING SIGNAL 1 RECEPTOR"/>
    <property type="match status" value="1"/>
</dbReference>
<evidence type="ECO:0000256" key="11">
    <source>
        <dbReference type="ARBA" id="ARBA00022927"/>
    </source>
</evidence>
<evidence type="ECO:0000256" key="7">
    <source>
        <dbReference type="ARBA" id="ARBA00022499"/>
    </source>
</evidence>
<dbReference type="InterPro" id="IPR011990">
    <property type="entry name" value="TPR-like_helical_dom_sf"/>
</dbReference>
<evidence type="ECO:0000256" key="3">
    <source>
        <dbReference type="ARBA" id="ARBA00005348"/>
    </source>
</evidence>
<gene>
    <name evidence="20" type="primary">LOC107744280</name>
</gene>
<keyword evidence="7" id="KW-1017">Isopeptide bond</keyword>
<evidence type="ECO:0000256" key="6">
    <source>
        <dbReference type="ARBA" id="ARBA00022490"/>
    </source>
</evidence>
<evidence type="ECO:0000256" key="18">
    <source>
        <dbReference type="ARBA" id="ARBA00046106"/>
    </source>
</evidence>
<evidence type="ECO:0000256" key="2">
    <source>
        <dbReference type="ARBA" id="ARBA00004514"/>
    </source>
</evidence>
<evidence type="ECO:0000313" key="21">
    <source>
        <dbReference type="Proteomes" id="UP000472270"/>
    </source>
</evidence>
<dbReference type="PROSITE" id="PS50005">
    <property type="entry name" value="TPR"/>
    <property type="match status" value="3"/>
</dbReference>
<feature type="repeat" description="TPR" evidence="19">
    <location>
        <begin position="443"/>
        <end position="476"/>
    </location>
</feature>
<evidence type="ECO:0000256" key="16">
    <source>
        <dbReference type="ARBA" id="ARBA00032505"/>
    </source>
</evidence>
<name>A0A673II89_9TELE</name>
<proteinExistence type="inferred from homology"/>
<reference evidence="20" key="2">
    <citation type="submission" date="2025-09" db="UniProtKB">
        <authorList>
            <consortium name="Ensembl"/>
        </authorList>
    </citation>
    <scope>IDENTIFICATION</scope>
</reference>
<keyword evidence="12" id="KW-0882">Thioester bond</keyword>
<dbReference type="GO" id="GO:0005829">
    <property type="term" value="C:cytosol"/>
    <property type="evidence" value="ECO:0007669"/>
    <property type="project" value="UniProtKB-SubCell"/>
</dbReference>
<evidence type="ECO:0000256" key="12">
    <source>
        <dbReference type="ARBA" id="ARBA00022966"/>
    </source>
</evidence>
<reference evidence="20" key="1">
    <citation type="submission" date="2025-08" db="UniProtKB">
        <authorList>
            <consortium name="Ensembl"/>
        </authorList>
    </citation>
    <scope>IDENTIFICATION</scope>
</reference>
<dbReference type="GO" id="GO:0016560">
    <property type="term" value="P:protein import into peroxisome matrix, docking"/>
    <property type="evidence" value="ECO:0007669"/>
    <property type="project" value="TreeGrafter"/>
</dbReference>
<dbReference type="SMART" id="SM00028">
    <property type="entry name" value="TPR"/>
    <property type="match status" value="4"/>
</dbReference>
<keyword evidence="10" id="KW-0832">Ubl conjugation</keyword>
<keyword evidence="21" id="KW-1185">Reference proteome</keyword>
<evidence type="ECO:0000256" key="13">
    <source>
        <dbReference type="ARBA" id="ARBA00023010"/>
    </source>
</evidence>
<dbReference type="Gene3D" id="1.25.40.10">
    <property type="entry name" value="Tetratricopeptide repeat domain"/>
    <property type="match status" value="1"/>
</dbReference>
<comment type="subcellular location">
    <subcellularLocation>
        <location evidence="2">Cytoplasm</location>
        <location evidence="2">Cytosol</location>
    </subcellularLocation>
    <subcellularLocation>
        <location evidence="1">Peroxisome matrix</location>
    </subcellularLocation>
</comment>
<dbReference type="Ensembl" id="ENSSRHT00000039653.1">
    <property type="protein sequence ID" value="ENSSRHP00000038549.1"/>
    <property type="gene ID" value="ENSSRHG00000019120.1"/>
</dbReference>
<dbReference type="AlphaFoldDB" id="A0A673II89"/>
<dbReference type="GO" id="GO:0005778">
    <property type="term" value="C:peroxisomal membrane"/>
    <property type="evidence" value="ECO:0007669"/>
    <property type="project" value="TreeGrafter"/>
</dbReference>
<sequence length="539" mass="60704">MAMRELVEAECGGANPLMKLTGHMIQEGGAWRHRSTPTLVSEFLQAPQRPPHSFDMGQLLEEMQQIDQQSYRQAPQRAPDVAALALSGDWAAEFLSSADSASSSGQAGLDPADADWNREFINEVADPGRWAEEYLEQSEEKLWLGDLGEREQDKEWTQEYQSAASDSDVDFWEKLQQEWEEMAKRDAEAHPWLSDFDQMLSSSYDKGYQFEEDNPYLSHDDPFAEGVKRMEAGDIPGAVRLFESAVQRKPDNQLAWQYLGTCQAENEQEFAAISALRRCIELQKDNLTALMALAVSFTNESLHRQACETLRDWLRHNPKYRHILEQHEREKEREGVREREKERERFGSLLPEALFNEVQTLFLSAAAAEPTWVDPELQCGLGVLFNLSGEYDKAVDCFTAALSVTPQDYLLWNKLGATLANGNRSEEAVAAYRRALELQPGFVRSRYNLGISCVNLGAHREAVEHFLEALSLQRQAAGDGEGGASRGPGAAVTVMSDNIWSTLRMALSMMGESSLYSAADQRDLDTLLAHFYQREGETE</sequence>
<keyword evidence="13" id="KW-0811">Translocation</keyword>
<comment type="function">
    <text evidence="17">In addition to promoting peroxisomal translocation of proteins containing a PTS1 peroxisomal targeting signal, mediates peroxisomal import of proteins containing a C-terminal PTS2-type peroxisomal targeting signal via its interaction with PEX7. Interaction with PEX7 only takes place when PEX7 is associated with cargo proteins containing a PTS2 peroxisomal targeting signal. PEX7 along with PTS2-containing cargo proteins are then translocated through the PEX13-PEX14 docking complex together with PEX5.</text>
</comment>
<organism evidence="20 21">
    <name type="scientific">Sinocyclocheilus rhinocerous</name>
    <dbReference type="NCBI Taxonomy" id="307959"/>
    <lineage>
        <taxon>Eukaryota</taxon>
        <taxon>Metazoa</taxon>
        <taxon>Chordata</taxon>
        <taxon>Craniata</taxon>
        <taxon>Vertebrata</taxon>
        <taxon>Euteleostomi</taxon>
        <taxon>Actinopterygii</taxon>
        <taxon>Neopterygii</taxon>
        <taxon>Teleostei</taxon>
        <taxon>Ostariophysi</taxon>
        <taxon>Cypriniformes</taxon>
        <taxon>Cyprinidae</taxon>
        <taxon>Cyprininae</taxon>
        <taxon>Sinocyclocheilus</taxon>
    </lineage>
</organism>
<evidence type="ECO:0000256" key="14">
    <source>
        <dbReference type="ARBA" id="ARBA00023140"/>
    </source>
</evidence>
<evidence type="ECO:0000256" key="4">
    <source>
        <dbReference type="ARBA" id="ARBA00018416"/>
    </source>
</evidence>
<dbReference type="InterPro" id="IPR024111">
    <property type="entry name" value="PEX5/PEX5L"/>
</dbReference>
<dbReference type="Pfam" id="PF13432">
    <property type="entry name" value="TPR_16"/>
    <property type="match status" value="2"/>
</dbReference>
<evidence type="ECO:0000256" key="9">
    <source>
        <dbReference type="ARBA" id="ARBA00022803"/>
    </source>
</evidence>
<dbReference type="InterPro" id="IPR019734">
    <property type="entry name" value="TPR_rpt"/>
</dbReference>
<keyword evidence="8" id="KW-0677">Repeat</keyword>
<evidence type="ECO:0000256" key="15">
    <source>
        <dbReference type="ARBA" id="ARBA00030232"/>
    </source>
</evidence>
<evidence type="ECO:0000256" key="10">
    <source>
        <dbReference type="ARBA" id="ARBA00022843"/>
    </source>
</evidence>
<evidence type="ECO:0000256" key="1">
    <source>
        <dbReference type="ARBA" id="ARBA00004253"/>
    </source>
</evidence>
<keyword evidence="9 19" id="KW-0802">TPR repeat</keyword>
<dbReference type="PANTHER" id="PTHR10130">
    <property type="entry name" value="PEROXISOMAL TARGETING SIGNAL 1 RECEPTOR PEX5"/>
    <property type="match status" value="1"/>
</dbReference>
<protein>
    <recommendedName>
        <fullName evidence="4">Peroxisomal targeting signal 1 receptor</fullName>
    </recommendedName>
    <alternativeName>
        <fullName evidence="15">PTS1-BP</fullName>
    </alternativeName>
    <alternativeName>
        <fullName evidence="16">Peroxin-5</fullName>
    </alternativeName>
</protein>
<evidence type="ECO:0000256" key="5">
    <source>
        <dbReference type="ARBA" id="ARBA00022448"/>
    </source>
</evidence>
<evidence type="ECO:0000256" key="19">
    <source>
        <dbReference type="PROSITE-ProRule" id="PRU00339"/>
    </source>
</evidence>
<keyword evidence="14" id="KW-0576">Peroxisome</keyword>
<comment type="function">
    <text evidence="18">Receptor that mediates peroxisomal import of proteins containing a C-terminal PTS1-type tripeptide peroxisomal targeting signal (SKL-type). Binds to cargo proteins containing a PTS1 peroxisomal targeting signal in the cytosol, and translocates them into the peroxisome matrix by passing through the PEX13-PEX14 docking complex along with cargo proteins. PEX5 receptor is then retrotranslocated into the cytosol, leading to release of bound cargo in the peroxisome matrix, and reset for a subsequent peroxisome import cycle.</text>
</comment>
<feature type="repeat" description="TPR" evidence="19">
    <location>
        <begin position="409"/>
        <end position="442"/>
    </location>
</feature>
<dbReference type="GO" id="GO:0005782">
    <property type="term" value="C:peroxisomal matrix"/>
    <property type="evidence" value="ECO:0007669"/>
    <property type="project" value="UniProtKB-SubCell"/>
</dbReference>
<keyword evidence="5" id="KW-0813">Transport</keyword>
<evidence type="ECO:0000256" key="8">
    <source>
        <dbReference type="ARBA" id="ARBA00022737"/>
    </source>
</evidence>
<evidence type="ECO:0000313" key="20">
    <source>
        <dbReference type="Ensembl" id="ENSSRHP00000038549.1"/>
    </source>
</evidence>
<comment type="similarity">
    <text evidence="3">Belongs to the peroxisomal targeting signal receptor family.</text>
</comment>
<evidence type="ECO:0000256" key="17">
    <source>
        <dbReference type="ARBA" id="ARBA00046072"/>
    </source>
</evidence>
<feature type="repeat" description="TPR" evidence="19">
    <location>
        <begin position="375"/>
        <end position="408"/>
    </location>
</feature>
<dbReference type="Pfam" id="PF13181">
    <property type="entry name" value="TPR_8"/>
    <property type="match status" value="1"/>
</dbReference>
<accession>A0A673II89</accession>
<dbReference type="Proteomes" id="UP000472270">
    <property type="component" value="Unassembled WGS sequence"/>
</dbReference>
<keyword evidence="6" id="KW-0963">Cytoplasm</keyword>
<keyword evidence="11" id="KW-0653">Protein transport</keyword>
<dbReference type="SUPFAM" id="SSF48452">
    <property type="entry name" value="TPR-like"/>
    <property type="match status" value="1"/>
</dbReference>